<dbReference type="InterPro" id="IPR035905">
    <property type="entry name" value="Barstar-like_sf"/>
</dbReference>
<dbReference type="InterPro" id="IPR000468">
    <property type="entry name" value="Barstar"/>
</dbReference>
<dbReference type="EMBL" id="AP018448">
    <property type="protein sequence ID" value="BBC38898.1"/>
    <property type="molecule type" value="Genomic_DNA"/>
</dbReference>
<keyword evidence="4" id="KW-1185">Reference proteome</keyword>
<comment type="similarity">
    <text evidence="1">Belongs to the barstar family.</text>
</comment>
<dbReference type="SUPFAM" id="SSF52038">
    <property type="entry name" value="Barstar-related"/>
    <property type="match status" value="1"/>
</dbReference>
<reference evidence="3 4" key="2">
    <citation type="journal article" date="2023" name="ChemBioChem">
        <title>Acyltransferase Domain Exchange between Two Independent Type I Polyketide Synthases in the Same Producer Strain of Macrolide Antibiotics.</title>
        <authorList>
            <person name="Kudo F."/>
            <person name="Kishikawa K."/>
            <person name="Tsuboi K."/>
            <person name="Kido T."/>
            <person name="Usui T."/>
            <person name="Hashimoto J."/>
            <person name="Shin-Ya K."/>
            <person name="Miyanaga A."/>
            <person name="Eguchi T."/>
        </authorList>
    </citation>
    <scope>NUCLEOTIDE SEQUENCE [LARGE SCALE GENOMIC DNA]</scope>
    <source>
        <strain evidence="3 4">A-8890</strain>
    </source>
</reference>
<evidence type="ECO:0000259" key="2">
    <source>
        <dbReference type="Pfam" id="PF01337"/>
    </source>
</evidence>
<name>A0ABM7FRM6_9ACTN</name>
<organism evidence="3 4">
    <name type="scientific">Streptomyces graminofaciens</name>
    <dbReference type="NCBI Taxonomy" id="68212"/>
    <lineage>
        <taxon>Bacteria</taxon>
        <taxon>Bacillati</taxon>
        <taxon>Actinomycetota</taxon>
        <taxon>Actinomycetes</taxon>
        <taxon>Kitasatosporales</taxon>
        <taxon>Streptomycetaceae</taxon>
        <taxon>Streptomyces</taxon>
    </lineage>
</organism>
<dbReference type="RefSeq" id="WP_286259445.1">
    <property type="nucleotide sequence ID" value="NZ_AP018448.1"/>
</dbReference>
<accession>A0ABM7FRM6</accession>
<evidence type="ECO:0000313" key="3">
    <source>
        <dbReference type="EMBL" id="BBC38898.1"/>
    </source>
</evidence>
<proteinExistence type="inferred from homology"/>
<reference evidence="3 4" key="1">
    <citation type="journal article" date="2010" name="ChemBioChem">
        <title>Cloning and characterization of the biosynthetic gene cluster of 16-membered macrolide antibiotic FD-891: involvement of a dual functional cytochrome P450 monooxygenase catalyzing epoxidation and hydroxylation.</title>
        <authorList>
            <person name="Kudo F."/>
            <person name="Motegi A."/>
            <person name="Mizoue K."/>
            <person name="Eguchi T."/>
        </authorList>
    </citation>
    <scope>NUCLEOTIDE SEQUENCE [LARGE SCALE GENOMIC DNA]</scope>
    <source>
        <strain evidence="3 4">A-8890</strain>
    </source>
</reference>
<protein>
    <recommendedName>
        <fullName evidence="2">Barstar (barnase inhibitor) domain-containing protein</fullName>
    </recommendedName>
</protein>
<dbReference type="Proteomes" id="UP001321542">
    <property type="component" value="Chromosome"/>
</dbReference>
<sequence length="400" mass="43437">MTTFQWPEGVARSAAPPRFALVASADSPPLAVCARVEGLFVDPPTRPYELIGCAPAGRLAEAVSGSPDGAELGDLWVMPVGDEHCPQGLERLFPWRLVDARMLGHRPNPADPALLDVVVAAAYDWVEPPEDPYLGAGARLHDEREWLGAVQDVVRVVPADSAGDGDGTVLRLLGCAVGDELAAALSAAGRRARQLERAELVALDPSGTAVTRWSVDAEIVDRCPSDLGPDLVDLTLRRVPWDAPSFRARPVVEQWLSGVPSAPNLWAAYDAWGRDQWLTLVRRSGCARRDRPDRPRDSTYHLDGRYVTDRASFYCALGEAVNGPGGYFGCNLDALDDCLRGRFGATAPFTLVWHGSDIARRHLSGFIDPWDGEPYDCFDAILKVFADHGIVVVHRPAEAH</sequence>
<feature type="domain" description="Barstar (barnase inhibitor)" evidence="2">
    <location>
        <begin position="300"/>
        <end position="363"/>
    </location>
</feature>
<dbReference type="Gene3D" id="3.30.370.10">
    <property type="entry name" value="Barstar-like"/>
    <property type="match status" value="1"/>
</dbReference>
<gene>
    <name evidence="3" type="ORF">SGFS_101920</name>
</gene>
<evidence type="ECO:0000256" key="1">
    <source>
        <dbReference type="ARBA" id="ARBA00006845"/>
    </source>
</evidence>
<evidence type="ECO:0000313" key="4">
    <source>
        <dbReference type="Proteomes" id="UP001321542"/>
    </source>
</evidence>
<dbReference type="Pfam" id="PF01337">
    <property type="entry name" value="Barstar"/>
    <property type="match status" value="1"/>
</dbReference>